<sequence length="62" mass="7575">MEDTSIEKKLKHDIHQKNTIRREIERRIRTVCQWKDKLANFKSFQKQKKLILASNQADYLFL</sequence>
<dbReference type="EMBL" id="MAYW01000244">
    <property type="protein sequence ID" value="ODS30317.1"/>
    <property type="molecule type" value="Genomic_DNA"/>
</dbReference>
<reference evidence="1 2" key="1">
    <citation type="submission" date="2016-07" db="EMBL/GenBank/DDBJ databases">
        <title>Draft genome of Scalindua rubra, obtained from a brine-seawater interface in the Red Sea, sheds light on salt adaptation in anammox bacteria.</title>
        <authorList>
            <person name="Speth D.R."/>
            <person name="Lagkouvardos I."/>
            <person name="Wang Y."/>
            <person name="Qian P.-Y."/>
            <person name="Dutilh B.E."/>
            <person name="Jetten M.S."/>
        </authorList>
    </citation>
    <scope>NUCLEOTIDE SEQUENCE [LARGE SCALE GENOMIC DNA]</scope>
    <source>
        <strain evidence="1">BSI-1</strain>
    </source>
</reference>
<proteinExistence type="predicted"/>
<dbReference type="Proteomes" id="UP000094056">
    <property type="component" value="Unassembled WGS sequence"/>
</dbReference>
<evidence type="ECO:0000313" key="2">
    <source>
        <dbReference type="Proteomes" id="UP000094056"/>
    </source>
</evidence>
<protein>
    <submittedName>
        <fullName evidence="1">Uncharacterized protein</fullName>
    </submittedName>
</protein>
<gene>
    <name evidence="1" type="ORF">SCARUB_04568</name>
</gene>
<accession>A0A1E3X3Y4</accession>
<evidence type="ECO:0000313" key="1">
    <source>
        <dbReference type="EMBL" id="ODS30317.1"/>
    </source>
</evidence>
<feature type="non-terminal residue" evidence="1">
    <location>
        <position position="62"/>
    </location>
</feature>
<name>A0A1E3X3Y4_9BACT</name>
<comment type="caution">
    <text evidence="1">The sequence shown here is derived from an EMBL/GenBank/DDBJ whole genome shotgun (WGS) entry which is preliminary data.</text>
</comment>
<organism evidence="1 2">
    <name type="scientific">Candidatus Scalindua rubra</name>
    <dbReference type="NCBI Taxonomy" id="1872076"/>
    <lineage>
        <taxon>Bacteria</taxon>
        <taxon>Pseudomonadati</taxon>
        <taxon>Planctomycetota</taxon>
        <taxon>Candidatus Brocadiia</taxon>
        <taxon>Candidatus Brocadiales</taxon>
        <taxon>Candidatus Scalinduaceae</taxon>
        <taxon>Candidatus Scalindua</taxon>
    </lineage>
</organism>
<dbReference type="AlphaFoldDB" id="A0A1E3X3Y4"/>